<dbReference type="Pfam" id="PF03420">
    <property type="entry name" value="Peptidase_S77"/>
    <property type="match status" value="1"/>
</dbReference>
<dbReference type="Proteomes" id="UP000201461">
    <property type="component" value="Segment"/>
</dbReference>
<organism evidence="1 2">
    <name type="scientific">Vibrio phage nt-1</name>
    <dbReference type="NCBI Taxonomy" id="115992"/>
    <lineage>
        <taxon>Viruses</taxon>
        <taxon>Duplodnaviria</taxon>
        <taxon>Heunggongvirae</taxon>
        <taxon>Uroviricota</taxon>
        <taxon>Caudoviricetes</taxon>
        <taxon>Pantevenvirales</taxon>
        <taxon>Straboviridae</taxon>
        <taxon>Mylasvirus</taxon>
        <taxon>Mylasvirus persius</taxon>
    </lineage>
</organism>
<dbReference type="GeneID" id="15926479"/>
<keyword evidence="1" id="KW-0645">Protease</keyword>
<sequence length="213" mass="23196">MELQLLIEDWGLSSGLAESHGEKPLVEAKLPKEKGGDLYIEGIFMQSNVVNRNGRRYPKKVMESAVSKYIQEQVTTNQALGELNHPSRSNVDPAEAAIRITELWWDGDNVMGKAIVLNTPKGQIVRGLIEGGWVPGVSSRGLGSVKQVDGINEVQDFRLTVGVDVVWGPSAPSAYVKPVTESNEPAKSVKTVEITESNDAEFAKLAETLKTLL</sequence>
<keyword evidence="2" id="KW-1185">Reference proteome</keyword>
<keyword evidence="1" id="KW-0378">Hydrolase</keyword>
<gene>
    <name evidence="1" type="ORF">VPFG_00026</name>
</gene>
<evidence type="ECO:0000313" key="1">
    <source>
        <dbReference type="EMBL" id="AIE13785.1"/>
    </source>
</evidence>
<protein>
    <submittedName>
        <fullName evidence="1">Prohead core scaffold protein and protease</fullName>
    </submittedName>
</protein>
<dbReference type="KEGG" id="vg:15926479"/>
<name>A0A068J6Q3_9CAUD</name>
<dbReference type="InterPro" id="IPR005082">
    <property type="entry name" value="Peptidase_U9_T4_prohead"/>
</dbReference>
<dbReference type="RefSeq" id="YP_009046846.1">
    <property type="nucleotide sequence ID" value="NC_021529.2"/>
</dbReference>
<dbReference type="EMBL" id="HQ317393">
    <property type="protein sequence ID" value="AIE13785.1"/>
    <property type="molecule type" value="Genomic_DNA"/>
</dbReference>
<evidence type="ECO:0000313" key="2">
    <source>
        <dbReference type="Proteomes" id="UP000201461"/>
    </source>
</evidence>
<dbReference type="GO" id="GO:0008233">
    <property type="term" value="F:peptidase activity"/>
    <property type="evidence" value="ECO:0007669"/>
    <property type="project" value="UniProtKB-KW"/>
</dbReference>
<reference evidence="1 2" key="1">
    <citation type="journal article" date="2014" name="Genome Biol. Evol.">
        <title>Composite Conserved Promoter-Terminator Motifs (PeSLs) that Mediate Modular Shuffling in the Diverse T4-Like Myoviruses.</title>
        <authorList>
            <person name="Comeau A.M."/>
            <person name="Arbiol C."/>
            <person name="Krisch H.M."/>
        </authorList>
    </citation>
    <scope>NUCLEOTIDE SEQUENCE [LARGE SCALE GENOMIC DNA]</scope>
</reference>
<dbReference type="OrthoDB" id="11000at10239"/>
<proteinExistence type="predicted"/>
<accession>A0A068J6Q3</accession>
<dbReference type="GO" id="GO:0006508">
    <property type="term" value="P:proteolysis"/>
    <property type="evidence" value="ECO:0007669"/>
    <property type="project" value="UniProtKB-KW"/>
</dbReference>